<protein>
    <recommendedName>
        <fullName evidence="5">tRNA uridine 5-carboxymethylaminomethyl modification enzyme C-terminal subdomain domain-containing protein</fullName>
    </recommendedName>
</protein>
<dbReference type="InterPro" id="IPR044920">
    <property type="entry name" value="MnmG_C_subdom_sf"/>
</dbReference>
<keyword evidence="7" id="KW-1185">Reference proteome</keyword>
<dbReference type="AlphaFoldDB" id="A0A0N0BHQ2"/>
<evidence type="ECO:0000313" key="7">
    <source>
        <dbReference type="Proteomes" id="UP000053105"/>
    </source>
</evidence>
<dbReference type="SUPFAM" id="SSF51905">
    <property type="entry name" value="FAD/NAD(P)-binding domain"/>
    <property type="match status" value="1"/>
</dbReference>
<dbReference type="GO" id="GO:0005829">
    <property type="term" value="C:cytosol"/>
    <property type="evidence" value="ECO:0007669"/>
    <property type="project" value="TreeGrafter"/>
</dbReference>
<name>A0A0N0BHQ2_9HYME</name>
<evidence type="ECO:0000256" key="3">
    <source>
        <dbReference type="ARBA" id="ARBA00022630"/>
    </source>
</evidence>
<dbReference type="NCBIfam" id="TIGR00136">
    <property type="entry name" value="mnmG_gidA"/>
    <property type="match status" value="1"/>
</dbReference>
<dbReference type="FunFam" id="3.50.50.60:FF:000082">
    <property type="entry name" value="protein MTO1 homolog, mitochondrial isoform X1"/>
    <property type="match status" value="1"/>
</dbReference>
<dbReference type="PROSITE" id="PS01280">
    <property type="entry name" value="GIDA_1"/>
    <property type="match status" value="1"/>
</dbReference>
<dbReference type="InterPro" id="IPR004416">
    <property type="entry name" value="MnmG"/>
</dbReference>
<reference evidence="6 7" key="1">
    <citation type="submission" date="2015-07" db="EMBL/GenBank/DDBJ databases">
        <title>The genome of Melipona quadrifasciata.</title>
        <authorList>
            <person name="Pan H."/>
            <person name="Kapheim K."/>
        </authorList>
    </citation>
    <scope>NUCLEOTIDE SEQUENCE [LARGE SCALE GENOMIC DNA]</scope>
    <source>
        <strain evidence="6">0111107301</strain>
        <tissue evidence="6">Whole body</tissue>
    </source>
</reference>
<evidence type="ECO:0000256" key="1">
    <source>
        <dbReference type="ARBA" id="ARBA00001974"/>
    </source>
</evidence>
<dbReference type="Gene3D" id="3.50.50.60">
    <property type="entry name" value="FAD/NAD(P)-binding domain"/>
    <property type="match status" value="2"/>
</dbReference>
<dbReference type="GO" id="GO:0050660">
    <property type="term" value="F:flavin adenine dinucleotide binding"/>
    <property type="evidence" value="ECO:0007669"/>
    <property type="project" value="InterPro"/>
</dbReference>
<dbReference type="InterPro" id="IPR036188">
    <property type="entry name" value="FAD/NAD-bd_sf"/>
</dbReference>
<evidence type="ECO:0000256" key="4">
    <source>
        <dbReference type="ARBA" id="ARBA00022827"/>
    </source>
</evidence>
<feature type="domain" description="tRNA uridine 5-carboxymethylaminomethyl modification enzyme C-terminal subdomain" evidence="5">
    <location>
        <begin position="577"/>
        <end position="649"/>
    </location>
</feature>
<dbReference type="Pfam" id="PF13932">
    <property type="entry name" value="SAM_GIDA_C"/>
    <property type="match status" value="1"/>
</dbReference>
<dbReference type="SMART" id="SM01228">
    <property type="entry name" value="GIDA_assoc_3"/>
    <property type="match status" value="1"/>
</dbReference>
<dbReference type="PANTHER" id="PTHR11806">
    <property type="entry name" value="GLUCOSE INHIBITED DIVISION PROTEIN A"/>
    <property type="match status" value="1"/>
</dbReference>
<gene>
    <name evidence="6" type="ORF">WN51_11217</name>
</gene>
<keyword evidence="4" id="KW-0274">FAD</keyword>
<keyword evidence="3" id="KW-0285">Flavoprotein</keyword>
<dbReference type="InterPro" id="IPR047001">
    <property type="entry name" value="MnmG_C_subdom"/>
</dbReference>
<sequence length="957" mass="107480">MNHNKIKLPLLGRNYRQRFLRLLRNFSSGTSQYKFDVIVIGGGHAGTEACTAAARMGANTLLVTHKKSTVGEMSCNPSFGGIGKGNLMREVDALDGVCCRICDVSGINYTVLNKSKGPAVWGYRAQIDRDLYKKHLQKELFNTPGLKICESSVEDLIVHGDSPNCHGIILRDGTKIYSDAVVITTGTFLKGQINIGLEKRPAGRLGDEPSIGLANTLERIGFKMGRLKTGTPPRLEKSTVDFSNLVIRYPDEVSTPFSFMNETVWLPVEKQVDTYLTYTNEAVAKIVKDNLHCNLHVTEEISGPRYCPSIESKVLKFGTTEHPIWLEPEGLNSPIIYPSGLSCTLPAEKQEELIKCVPGLENAKMVKPGYGVEYDYIDPKELNVMLETKRIPGLFLAGQINGTTGYEEAAAQGIVAGVNAAAKVLNRKPLIISRTEGYIGVLIDDLITHGTNEPYRMFTSRSEFRLSLRPDNADQRLTRKGYDSGCVSEERMVKTETVLSKLKENIELCKNEIRTIAKWSKLLGIPRPKNTDPRSAFELLQVYDIDIFIKALPDRFGHLADDPAIAKRIKVAYLIEALYAEGIKHQQEEVNEIRKNEQMFIPSSLYSNLAHLNLSYEEQEKLLQFQPYTIAAASRIQGITPSCILRLIYHIRKNSQNTALLSLLGRFLIKANRWQRSCLRARILNDAVAHAGHPVAGGAQSVSLSSSVGPRVPVADPLQCGADLRLAANHREDQHALERVYHVGEVPDVLRTTDCPRDHVSHPSDAHHHHQFHAHAAQCGSETETLRSVAHSKADTPKKEAYIGSSVVRDSDNSVLIDFEQSSKKIRVGQEHYENIRKIMNIKRLLVLKNIKTCNEYPRLKNLLKYNSTQVDPQYFIDEFWQVCLRLVNSNPRVKQSTRPTESIEYIVKITFNVLESIEYIVKIVKVTFNILDSIEYIVKITFNILESIEYILKFIY</sequence>
<accession>A0A0N0BHQ2</accession>
<dbReference type="Pfam" id="PF01134">
    <property type="entry name" value="GIDA"/>
    <property type="match status" value="1"/>
</dbReference>
<evidence type="ECO:0000313" key="6">
    <source>
        <dbReference type="EMBL" id="KOX76584.1"/>
    </source>
</evidence>
<dbReference type="STRING" id="166423.A0A0N0BHQ2"/>
<proteinExistence type="inferred from homology"/>
<comment type="similarity">
    <text evidence="2">Belongs to the MnmG family.</text>
</comment>
<dbReference type="PANTHER" id="PTHR11806:SF0">
    <property type="entry name" value="PROTEIN MTO1 HOMOLOG, MITOCHONDRIAL"/>
    <property type="match status" value="1"/>
</dbReference>
<organism evidence="6 7">
    <name type="scientific">Melipona quadrifasciata</name>
    <dbReference type="NCBI Taxonomy" id="166423"/>
    <lineage>
        <taxon>Eukaryota</taxon>
        <taxon>Metazoa</taxon>
        <taxon>Ecdysozoa</taxon>
        <taxon>Arthropoda</taxon>
        <taxon>Hexapoda</taxon>
        <taxon>Insecta</taxon>
        <taxon>Pterygota</taxon>
        <taxon>Neoptera</taxon>
        <taxon>Endopterygota</taxon>
        <taxon>Hymenoptera</taxon>
        <taxon>Apocrita</taxon>
        <taxon>Aculeata</taxon>
        <taxon>Apoidea</taxon>
        <taxon>Anthophila</taxon>
        <taxon>Apidae</taxon>
        <taxon>Melipona</taxon>
    </lineage>
</organism>
<evidence type="ECO:0000256" key="2">
    <source>
        <dbReference type="ARBA" id="ARBA00007653"/>
    </source>
</evidence>
<dbReference type="PROSITE" id="PS01281">
    <property type="entry name" value="GIDA_2"/>
    <property type="match status" value="1"/>
</dbReference>
<dbReference type="OrthoDB" id="3329at2759"/>
<dbReference type="GO" id="GO:0030488">
    <property type="term" value="P:tRNA methylation"/>
    <property type="evidence" value="ECO:0007669"/>
    <property type="project" value="TreeGrafter"/>
</dbReference>
<dbReference type="PRINTS" id="PR00411">
    <property type="entry name" value="PNDRDTASEI"/>
</dbReference>
<dbReference type="InterPro" id="IPR020595">
    <property type="entry name" value="MnmG-rel_CS"/>
</dbReference>
<dbReference type="InterPro" id="IPR026904">
    <property type="entry name" value="MnmG_C"/>
</dbReference>
<comment type="cofactor">
    <cofactor evidence="1">
        <name>FAD</name>
        <dbReference type="ChEBI" id="CHEBI:57692"/>
    </cofactor>
</comment>
<dbReference type="InterPro" id="IPR002218">
    <property type="entry name" value="MnmG-rel"/>
</dbReference>
<evidence type="ECO:0000259" key="5">
    <source>
        <dbReference type="SMART" id="SM01228"/>
    </source>
</evidence>
<dbReference type="EMBL" id="KQ435745">
    <property type="protein sequence ID" value="KOX76584.1"/>
    <property type="molecule type" value="Genomic_DNA"/>
</dbReference>
<dbReference type="InterPro" id="IPR040131">
    <property type="entry name" value="MnmG_N"/>
</dbReference>
<dbReference type="Gene3D" id="1.10.150.570">
    <property type="entry name" value="GidA associated domain, C-terminal subdomain"/>
    <property type="match status" value="1"/>
</dbReference>
<dbReference type="FunFam" id="3.50.50.60:FF:000002">
    <property type="entry name" value="tRNA uridine 5-carboxymethylaminomethyl modification enzyme MnmG"/>
    <property type="match status" value="1"/>
</dbReference>
<dbReference type="Proteomes" id="UP000053105">
    <property type="component" value="Unassembled WGS sequence"/>
</dbReference>
<dbReference type="GO" id="GO:0002098">
    <property type="term" value="P:tRNA wobble uridine modification"/>
    <property type="evidence" value="ECO:0007669"/>
    <property type="project" value="InterPro"/>
</dbReference>